<evidence type="ECO:0000259" key="1">
    <source>
        <dbReference type="Pfam" id="PF18812"/>
    </source>
</evidence>
<reference evidence="3" key="1">
    <citation type="journal article" date="2019" name="Int. J. Syst. Evol. Microbiol.">
        <title>The Global Catalogue of Microorganisms (GCM) 10K type strain sequencing project: providing services to taxonomists for standard genome sequencing and annotation.</title>
        <authorList>
            <consortium name="The Broad Institute Genomics Platform"/>
            <consortium name="The Broad Institute Genome Sequencing Center for Infectious Disease"/>
            <person name="Wu L."/>
            <person name="Ma J."/>
        </authorList>
    </citation>
    <scope>NUCLEOTIDE SEQUENCE [LARGE SCALE GENOMIC DNA]</scope>
    <source>
        <strain evidence="3">CCM 8749</strain>
    </source>
</reference>
<dbReference type="RefSeq" id="WP_379894383.1">
    <property type="nucleotide sequence ID" value="NZ_CBCSCT010000056.1"/>
</dbReference>
<organism evidence="2 3">
    <name type="scientific">Marinicrinis lubricantis</name>
    <dbReference type="NCBI Taxonomy" id="2086470"/>
    <lineage>
        <taxon>Bacteria</taxon>
        <taxon>Bacillati</taxon>
        <taxon>Bacillota</taxon>
        <taxon>Bacilli</taxon>
        <taxon>Bacillales</taxon>
        <taxon>Paenibacillaceae</taxon>
    </lineage>
</organism>
<feature type="domain" description="Phage-Barnase-EndoU-ColicinE5/D-RelE like nuclease 3" evidence="1">
    <location>
        <begin position="15"/>
        <end position="115"/>
    </location>
</feature>
<accession>A0ABW1IPS5</accession>
<evidence type="ECO:0000313" key="3">
    <source>
        <dbReference type="Proteomes" id="UP001596250"/>
    </source>
</evidence>
<keyword evidence="3" id="KW-1185">Reference proteome</keyword>
<comment type="caution">
    <text evidence="2">The sequence shown here is derived from an EMBL/GenBank/DDBJ whole genome shotgun (WGS) entry which is preliminary data.</text>
</comment>
<dbReference type="Pfam" id="PF18812">
    <property type="entry name" value="PBECR3"/>
    <property type="match status" value="1"/>
</dbReference>
<proteinExistence type="predicted"/>
<dbReference type="InterPro" id="IPR041301">
    <property type="entry name" value="PBECR3"/>
</dbReference>
<protein>
    <submittedName>
        <fullName evidence="2">PBECR2 nuclease fold domain-containing protein</fullName>
    </submittedName>
</protein>
<evidence type="ECO:0000313" key="2">
    <source>
        <dbReference type="EMBL" id="MFC5987057.1"/>
    </source>
</evidence>
<dbReference type="Proteomes" id="UP001596250">
    <property type="component" value="Unassembled WGS sequence"/>
</dbReference>
<gene>
    <name evidence="2" type="ORF">ACFPXP_11645</name>
</gene>
<name>A0ABW1IPS5_9BACL</name>
<dbReference type="EMBL" id="JBHSQV010000149">
    <property type="protein sequence ID" value="MFC5987057.1"/>
    <property type="molecule type" value="Genomic_DNA"/>
</dbReference>
<sequence length="133" mass="14886">MSDYSIDINDTKTQIVGKLNTAAVKNLVGIDFPVDEVYMYPGAIKHVRKNHPGIIESYGHLIPDMIANPDFIGQHPKVPNSLEIIKVVSDHLLLSIQLDPSGYLYVSTFFELNNGHNKIKKRLASGRIVPYKD</sequence>